<dbReference type="AlphaFoldDB" id="A0AAP2MS40"/>
<dbReference type="RefSeq" id="WP_217084817.1">
    <property type="nucleotide sequence ID" value="NZ_JAHPMX010000019.1"/>
</dbReference>
<comment type="caution">
    <text evidence="1">The sequence shown here is derived from an EMBL/GenBank/DDBJ whole genome shotgun (WGS) entry which is preliminary data.</text>
</comment>
<gene>
    <name evidence="1" type="ORF">KTE52_25830</name>
</gene>
<organism evidence="1 2">
    <name type="scientific">Burkholderia multivorans</name>
    <dbReference type="NCBI Taxonomy" id="87883"/>
    <lineage>
        <taxon>Bacteria</taxon>
        <taxon>Pseudomonadati</taxon>
        <taxon>Pseudomonadota</taxon>
        <taxon>Betaproteobacteria</taxon>
        <taxon>Burkholderiales</taxon>
        <taxon>Burkholderiaceae</taxon>
        <taxon>Burkholderia</taxon>
        <taxon>Burkholderia cepacia complex</taxon>
    </lineage>
</organism>
<evidence type="ECO:0000313" key="1">
    <source>
        <dbReference type="EMBL" id="MBU9359763.1"/>
    </source>
</evidence>
<proteinExistence type="predicted"/>
<dbReference type="EMBL" id="JAHPMX010000019">
    <property type="protein sequence ID" value="MBU9359763.1"/>
    <property type="molecule type" value="Genomic_DNA"/>
</dbReference>
<reference evidence="1" key="1">
    <citation type="submission" date="2021-06" db="EMBL/GenBank/DDBJ databases">
        <title>A collection of bacterial strains from the Burkholderia cepacia Research Laboratory and Repository.</title>
        <authorList>
            <person name="Lipuma J."/>
            <person name="Spilker T."/>
        </authorList>
    </citation>
    <scope>NUCLEOTIDE SEQUENCE</scope>
    <source>
        <strain evidence="1">AU37435</strain>
    </source>
</reference>
<evidence type="ECO:0000313" key="2">
    <source>
        <dbReference type="Proteomes" id="UP001196915"/>
    </source>
</evidence>
<dbReference type="Proteomes" id="UP001196915">
    <property type="component" value="Unassembled WGS sequence"/>
</dbReference>
<accession>A0AAP2MS40</accession>
<protein>
    <submittedName>
        <fullName evidence="1">Uncharacterized protein</fullName>
    </submittedName>
</protein>
<name>A0AAP2MS40_9BURK</name>
<sequence>MAMFAAVTGAVLQGAGKLSSGLAQAGQQEAAANAAQYNADVSRNQAATAYTLGVQREQAVRDRAAQQLGAQRAAVAESGFNPNAGSALDTQVQSVRNAELDALQTRYQGILQGSQYEQQAAIDQYTADAARKAARGAKIGAYLSLAGQALSSYSSYGGSMGGASGASTSSFGGLSSMGSMSSMTGGSSWGVGSNTYGFSMR</sequence>